<name>A0A7W7ZRC1_9BACT</name>
<feature type="compositionally biased region" description="Pro residues" evidence="2">
    <location>
        <begin position="2029"/>
        <end position="2044"/>
    </location>
</feature>
<dbReference type="Proteomes" id="UP000584867">
    <property type="component" value="Unassembled WGS sequence"/>
</dbReference>
<feature type="domain" description="Teneurin-like YD-shell" evidence="3">
    <location>
        <begin position="1593"/>
        <end position="1849"/>
    </location>
</feature>
<dbReference type="Pfam" id="PF05593">
    <property type="entry name" value="RHS_repeat"/>
    <property type="match status" value="2"/>
</dbReference>
<feature type="region of interest" description="Disordered" evidence="2">
    <location>
        <begin position="1922"/>
        <end position="2044"/>
    </location>
</feature>
<dbReference type="PANTHER" id="PTHR32305">
    <property type="match status" value="1"/>
</dbReference>
<proteinExistence type="predicted"/>
<dbReference type="Gene3D" id="2.180.10.10">
    <property type="entry name" value="RHS repeat-associated core"/>
    <property type="match status" value="3"/>
</dbReference>
<evidence type="ECO:0000256" key="2">
    <source>
        <dbReference type="SAM" id="MobiDB-lite"/>
    </source>
</evidence>
<accession>A0A7W7ZRC1</accession>
<evidence type="ECO:0000256" key="1">
    <source>
        <dbReference type="ARBA" id="ARBA00022737"/>
    </source>
</evidence>
<feature type="compositionally biased region" description="Low complexity" evidence="2">
    <location>
        <begin position="1922"/>
        <end position="1941"/>
    </location>
</feature>
<dbReference type="InterPro" id="IPR050708">
    <property type="entry name" value="T6SS_VgrG/RHS"/>
</dbReference>
<dbReference type="NCBIfam" id="TIGR01643">
    <property type="entry name" value="YD_repeat_2x"/>
    <property type="match status" value="3"/>
</dbReference>
<organism evidence="4 5">
    <name type="scientific">Granulicella mallensis</name>
    <dbReference type="NCBI Taxonomy" id="940614"/>
    <lineage>
        <taxon>Bacteria</taxon>
        <taxon>Pseudomonadati</taxon>
        <taxon>Acidobacteriota</taxon>
        <taxon>Terriglobia</taxon>
        <taxon>Terriglobales</taxon>
        <taxon>Acidobacteriaceae</taxon>
        <taxon>Granulicella</taxon>
    </lineage>
</organism>
<dbReference type="InterPro" id="IPR056823">
    <property type="entry name" value="TEN-like_YD-shell"/>
</dbReference>
<feature type="compositionally biased region" description="Basic and acidic residues" evidence="2">
    <location>
        <begin position="1974"/>
        <end position="1983"/>
    </location>
</feature>
<dbReference type="NCBIfam" id="TIGR03696">
    <property type="entry name" value="Rhs_assc_core"/>
    <property type="match status" value="1"/>
</dbReference>
<dbReference type="RefSeq" id="WP_184256733.1">
    <property type="nucleotide sequence ID" value="NZ_JACHIO010000012.1"/>
</dbReference>
<keyword evidence="1" id="KW-0677">Repeat</keyword>
<dbReference type="EMBL" id="JACHIO010000012">
    <property type="protein sequence ID" value="MBB5064658.1"/>
    <property type="molecule type" value="Genomic_DNA"/>
</dbReference>
<comment type="caution">
    <text evidence="4">The sequence shown here is derived from an EMBL/GenBank/DDBJ whole genome shotgun (WGS) entry which is preliminary data.</text>
</comment>
<dbReference type="PANTHER" id="PTHR32305:SF15">
    <property type="entry name" value="PROTEIN RHSA-RELATED"/>
    <property type="match status" value="1"/>
</dbReference>
<evidence type="ECO:0000259" key="3">
    <source>
        <dbReference type="Pfam" id="PF25023"/>
    </source>
</evidence>
<sequence length="2044" mass="216684">MSRAALHWVALVSVRLRILAAFLLFTGLPLYAQLTTAEEKGLPPNSVFHLGDIDAVNLQNGNLHISIPIASEKQRGGMTLNWTLVYDTPTWLKEWVPDFCASQTPADKKVVVGQNPPPLPPCPVTGQYDVSETGQSSTNWRFTNPYQWAASGTKHVDNCPTPVFVSGGGPPYDYNMYYLYTYYTNWVVRDYQGTAHPVPIRAENYNAGGTSASNINCLGSSLQGPALDGSGILLNTPNGFDSTNSVIYTKDGAQMLYTPYQIRDANGNLVTATADTLGRNIVTTSNDPNYPPPGTGPALHVIYTVNDSNGNPQQYHVDYEEVQWTSTACPQSGVGLAPSGQPQCNEISTTGIEVSRITLPDQKAYVFTYNAGSPGELSRIDLPTGGSISYTYTDFYQVSYSPGKGLRNNVVGGRAVQTRTVTIDGQSYKWTYNPTASSDKVTDPDGNIQVHNFGPAGVVVGSASYSSTSKYETSTTYADPTGHVLRSTQTDYAAEFAPMDSGVANVRPIRVTTTLDSGLVTKKETDYETFSYTCNPCQGGGGVASRLNPTEVREFDYGAGAPGPLVRRTDYTYLHNNNASYTPLNIVDKPVIVSTYDGAGNLAAQATYEYDNYTRSNQTIQASGAIQHDTGFGTTYHTRGNVTAVSHWLNTTNSLLTTTSQYDDAGNILSTIDPKGNLTSFSFGDSWANTACAPSGQTKAFPTSVTNAKGQTTTSQYNFCTGTIASSTDPNHKTTSISYDLLNRPSHVNYPDGGSTGYCYSDDPNSSCSGPMFSMVATTAVSQGASKITTMVYDGLGQVKQTQLNSDPSGTVYSDTVSDDQGRVVTTSNPYRTSKDPSYGITSQTYDALGRKLVQTNPDQSTASLSYNGNVTTVTDENGNKWQQTTDALGRLTAVTEPNGAMTNYTYDVLGNLLNVTQHDLSGGARARSFSYDSLSRLITSQNPESGTICYGQWSSGKCVNGYDANGNLVYKTDGRGITTNYNYDALNRLLSKTYSDGTVAAAFNYDETGDWGAPSCGGTGFAQCNTIGRLSSSNVADGSNGNVYSYDAMGRMTVKSTCIASLCGSDRIDQFFTYDLAGNLTSYDHGTDAARNAYYGGHGLTYDNAGRLNAVTGYQQPTSPSSLFKATSYGSVGLLESSLGNGLNETRSYDNRMRQTSYNALNAAQTSSPSTLNGYMDGFFNDDVFRFPNVSINASALPQNGLIAISGWAATAASCPVAAVEIDIDQTPIGYATLGGARPDVQQLAYNNDGHHADCGYNFTGSIGGVSVGTHTVTAYALDASGNRQALVDGPGNNTITVSADAPPYGTIDGTASLPGQIVSGGLMTLSGWAIDSQMHAPVGAVKILIDGVPIGYATLGGSRPDVAAAQGDQRYANSGWTFTGSIGNLSVGPHTVTAIIYDSGGQSTPVTQATVYNSQTQTWGLAPVIISVVADKTFVSSWFDLVQNASDQTSVVPLNGSIFAGGWVGETQNQTACAKNISRVDVLVDGYYVGQAQLGGARSDVVAAFQNPSCLNSGWSFTGTVSNIDPGVHIFTARAYDETGGSIMLANSGTMQINAQLSPASVTDPLPSQYAWSLGYEPNSNVGYAFDSVNGNYAYLYDSLNRLVAAGSSTTGLQWSYDSFGNRTSQVVTAGSGTTSYETFNGNNQPTDVTFDAAGNALGTGVVPLQYDAESRLVSANGIRYIYDAEGQRVAKYSGNALTNVYLYDQAGHVVTELDGSFNVIRREVYAGSRHLGTYDQSGNLTYVLSDWLGTERARANSTGTLCETTASQPFGDNQQSSGICFPSPTFFTGKERDTESGLDYFGARYYGSSMGRWMSPDWADKPEAVPYSQLDNPQSLNLYGYVNNNPLSKADPDGHCPICVVWGEEIADSPAGQQVGAWAYAGLAAVSTGAGAVGGYISAHINSVDVSNAYSQALANGAGNSAGAPTTAPAAPVGATPLPANPDDLKSQGYTETSHPDAAAAGHRTFVDPATGDKVRHDQAKPGAPGHEGTDHYHRYNPNSTGKTDQYLDANGKPVPRGSDASHLQPQPPPPPPPPQPKPQP</sequence>
<protein>
    <submittedName>
        <fullName evidence="4">RHS repeat-associated protein</fullName>
    </submittedName>
</protein>
<evidence type="ECO:0000313" key="4">
    <source>
        <dbReference type="EMBL" id="MBB5064658.1"/>
    </source>
</evidence>
<dbReference type="InterPro" id="IPR022385">
    <property type="entry name" value="Rhs_assc_core"/>
</dbReference>
<dbReference type="InterPro" id="IPR031325">
    <property type="entry name" value="RHS_repeat"/>
</dbReference>
<dbReference type="InterPro" id="IPR006530">
    <property type="entry name" value="YD"/>
</dbReference>
<reference evidence="4 5" key="1">
    <citation type="submission" date="2020-08" db="EMBL/GenBank/DDBJ databases">
        <title>Genomic Encyclopedia of Type Strains, Phase IV (KMG-V): Genome sequencing to study the core and pangenomes of soil and plant-associated prokaryotes.</title>
        <authorList>
            <person name="Whitman W."/>
        </authorList>
    </citation>
    <scope>NUCLEOTIDE SEQUENCE [LARGE SCALE GENOMIC DNA]</scope>
    <source>
        <strain evidence="4 5">X5P3</strain>
    </source>
</reference>
<evidence type="ECO:0000313" key="5">
    <source>
        <dbReference type="Proteomes" id="UP000584867"/>
    </source>
</evidence>
<gene>
    <name evidence="4" type="ORF">HDF15_003018</name>
</gene>
<dbReference type="Pfam" id="PF25023">
    <property type="entry name" value="TEN_YD-shell"/>
    <property type="match status" value="1"/>
</dbReference>